<dbReference type="EMBL" id="AP012214">
    <property type="protein sequence ID" value="BAO38977.1"/>
    <property type="molecule type" value="Genomic_DNA"/>
</dbReference>
<evidence type="ECO:0000313" key="7">
    <source>
        <dbReference type="Proteomes" id="UP000065495"/>
    </source>
</evidence>
<feature type="compositionally biased region" description="Low complexity" evidence="4">
    <location>
        <begin position="355"/>
        <end position="364"/>
    </location>
</feature>
<evidence type="ECO:0000256" key="1">
    <source>
        <dbReference type="ARBA" id="ARBA00006914"/>
    </source>
</evidence>
<dbReference type="PROSITE" id="PS00674">
    <property type="entry name" value="AAA"/>
    <property type="match status" value="1"/>
</dbReference>
<dbReference type="Pfam" id="PF09336">
    <property type="entry name" value="Vps4_C"/>
    <property type="match status" value="1"/>
</dbReference>
<dbReference type="AlphaFoldDB" id="W0T5U1"/>
<dbReference type="Pfam" id="PF17862">
    <property type="entry name" value="AAA_lid_3"/>
    <property type="match status" value="1"/>
</dbReference>
<dbReference type="GO" id="GO:0005524">
    <property type="term" value="F:ATP binding"/>
    <property type="evidence" value="ECO:0007669"/>
    <property type="project" value="UniProtKB-KW"/>
</dbReference>
<dbReference type="Pfam" id="PF00004">
    <property type="entry name" value="AAA"/>
    <property type="match status" value="1"/>
</dbReference>
<evidence type="ECO:0000256" key="2">
    <source>
        <dbReference type="ARBA" id="ARBA00022741"/>
    </source>
</evidence>
<keyword evidence="3" id="KW-0067">ATP-binding</keyword>
<feature type="region of interest" description="Disordered" evidence="4">
    <location>
        <begin position="273"/>
        <end position="332"/>
    </location>
</feature>
<feature type="compositionally biased region" description="Pro residues" evidence="4">
    <location>
        <begin position="205"/>
        <end position="221"/>
    </location>
</feature>
<feature type="region of interest" description="Disordered" evidence="4">
    <location>
        <begin position="200"/>
        <end position="232"/>
    </location>
</feature>
<dbReference type="InterPro" id="IPR050304">
    <property type="entry name" value="MT-severing_AAA_ATPase"/>
</dbReference>
<feature type="compositionally biased region" description="Polar residues" evidence="4">
    <location>
        <begin position="273"/>
        <end position="301"/>
    </location>
</feature>
<name>W0T5U1_KLUMD</name>
<evidence type="ECO:0000256" key="3">
    <source>
        <dbReference type="ARBA" id="ARBA00022840"/>
    </source>
</evidence>
<keyword evidence="2" id="KW-0547">Nucleotide-binding</keyword>
<dbReference type="GeneID" id="34714987"/>
<dbReference type="OrthoDB" id="10251136at2759"/>
<evidence type="ECO:0000256" key="4">
    <source>
        <dbReference type="SAM" id="MobiDB-lite"/>
    </source>
</evidence>
<feature type="domain" description="AAA+ ATPase" evidence="5">
    <location>
        <begin position="525"/>
        <end position="672"/>
    </location>
</feature>
<dbReference type="GO" id="GO:0016887">
    <property type="term" value="F:ATP hydrolysis activity"/>
    <property type="evidence" value="ECO:0007669"/>
    <property type="project" value="InterPro"/>
</dbReference>
<evidence type="ECO:0000313" key="6">
    <source>
        <dbReference type="EMBL" id="BAO38977.1"/>
    </source>
</evidence>
<dbReference type="FunFam" id="1.10.8.60:FF:000022">
    <property type="entry name" value="Fidgetin like 1"/>
    <property type="match status" value="1"/>
</dbReference>
<feature type="compositionally biased region" description="Polar residues" evidence="4">
    <location>
        <begin position="365"/>
        <end position="405"/>
    </location>
</feature>
<dbReference type="CDD" id="cd19509">
    <property type="entry name" value="RecA-like_VPS4-like"/>
    <property type="match status" value="1"/>
</dbReference>
<dbReference type="VEuPathDB" id="FungiDB:KLMA_20519"/>
<sequence length="777" mass="85611">MENHGLLMKFSKIRKKPQQPLNALAELYSRIANETIHYLDLEKKHEYKAAIQGWKIMATDAMYKLNMIDRQYPNFASYTPEELNLQSGIRDLCEKALKNLERVQSLYEDVTKTESSTNTRTPSISSNGRFKVHTLRDGVHRMRYNRGGSGLGLKSDKNTSTSNNNTVNFSASKSLPAVIVSDPFADFDDDEMNLIDLSDAETAPSAPPIPPPAPPPVPPRAPTYGHSPKSTFNISSAEIRQQDNYFDYMDISEEDLTRLKTLDSLNGTTNAFSTLSLDSSETSAQPQTPRRPSEPVPQSQRPVGITRPKKSTDNITLKSHNSPQTKKNYPVQRRNTSINAALAASNLQTNKLKSKSASSKKSAATHLTPSARSSPGTNSIPKPRATTSKSSPSLLNTATTRSNSPSKRRMGSTSSVSSANNTNTNTNNYNNNNNNASSPPPGDIQPSDQIDVVAQTKEELEDAIIDSLPGVDRTAAKQIFSEIVVHGDEVYWDDIAGLDTAKNSLKEAVVYPFLRPDLFRGLREPVRGMLLFGPPGTGKTMLARAVATESKSTFFSISASSLTSKYLGESEKLVRALFAVAKKLSPSIVFVDEIDSIMGSRNNDGENESSRRIKNEFLVQWSSLSSAAAGKGSSATDSDDRVLVLAATNLPWSIDEAARRRFVRRQYIPLPEPETRKIQLKRLLLHQRHTLSEEDFDELVCLTENYSGSDITSLAKDAAMGPLRELGDKLLFTETDKIRSVSLDDFRNSLKYIKPSVSQDGLARYEEWAAQFGSSGV</sequence>
<dbReference type="SMART" id="SM00382">
    <property type="entry name" value="AAA"/>
    <property type="match status" value="1"/>
</dbReference>
<feature type="region of interest" description="Disordered" evidence="4">
    <location>
        <begin position="345"/>
        <end position="447"/>
    </location>
</feature>
<dbReference type="InterPro" id="IPR003593">
    <property type="entry name" value="AAA+_ATPase"/>
</dbReference>
<feature type="compositionally biased region" description="Low complexity" evidence="4">
    <location>
        <begin position="412"/>
        <end position="437"/>
    </location>
</feature>
<feature type="region of interest" description="Disordered" evidence="4">
    <location>
        <begin position="142"/>
        <end position="164"/>
    </location>
</feature>
<proteinExistence type="inferred from homology"/>
<dbReference type="KEGG" id="kmx:KLMA_20519"/>
<gene>
    <name evidence="6" type="ORF">KLMA_20519</name>
</gene>
<dbReference type="RefSeq" id="XP_022674842.1">
    <property type="nucleotide sequence ID" value="XM_022818146.1"/>
</dbReference>
<accession>W0T5U1</accession>
<organism evidence="6 7">
    <name type="scientific">Kluyveromyces marxianus (strain DMKU3-1042 / BCC 29191 / NBRC 104275)</name>
    <name type="common">Yeast</name>
    <name type="synonym">Candida kefyr</name>
    <dbReference type="NCBI Taxonomy" id="1003335"/>
    <lineage>
        <taxon>Eukaryota</taxon>
        <taxon>Fungi</taxon>
        <taxon>Dikarya</taxon>
        <taxon>Ascomycota</taxon>
        <taxon>Saccharomycotina</taxon>
        <taxon>Saccharomycetes</taxon>
        <taxon>Saccharomycetales</taxon>
        <taxon>Saccharomycetaceae</taxon>
        <taxon>Kluyveromyces</taxon>
    </lineage>
</organism>
<dbReference type="Gene3D" id="3.40.50.300">
    <property type="entry name" value="P-loop containing nucleotide triphosphate hydrolases"/>
    <property type="match status" value="1"/>
</dbReference>
<protein>
    <submittedName>
        <fullName evidence="6">Protein SAP1</fullName>
    </submittedName>
</protein>
<feature type="compositionally biased region" description="Polar residues" evidence="4">
    <location>
        <begin position="313"/>
        <end position="332"/>
    </location>
</feature>
<dbReference type="InterPro" id="IPR027417">
    <property type="entry name" value="P-loop_NTPase"/>
</dbReference>
<dbReference type="PANTHER" id="PTHR23074">
    <property type="entry name" value="AAA DOMAIN-CONTAINING"/>
    <property type="match status" value="1"/>
</dbReference>
<dbReference type="InterPro" id="IPR003960">
    <property type="entry name" value="ATPase_AAA_CS"/>
</dbReference>
<dbReference type="SUPFAM" id="SSF52540">
    <property type="entry name" value="P-loop containing nucleoside triphosphate hydrolases"/>
    <property type="match status" value="1"/>
</dbReference>
<evidence type="ECO:0000259" key="5">
    <source>
        <dbReference type="SMART" id="SM00382"/>
    </source>
</evidence>
<dbReference type="FunFam" id="3.40.50.300:FF:000093">
    <property type="entry name" value="Fidgetin-like 1"/>
    <property type="match status" value="1"/>
</dbReference>
<dbReference type="PANTHER" id="PTHR23074:SF17">
    <property type="entry name" value="FIDGETIN-LIKE PROTEIN 1"/>
    <property type="match status" value="1"/>
</dbReference>
<comment type="similarity">
    <text evidence="1">Belongs to the AAA ATPase family.</text>
</comment>
<reference evidence="6 7" key="1">
    <citation type="journal article" date="2015" name="Biotechnol. Biofuels">
        <title>Genetic basis of the highly efficient yeast Kluyveromyces marxianus: complete genome sequence and transcriptome analyses.</title>
        <authorList>
            <person name="Lertwattanasakul N."/>
            <person name="Kosaka T."/>
            <person name="Hosoyama A."/>
            <person name="Suzuki Y."/>
            <person name="Rodrussamee N."/>
            <person name="Matsutani M."/>
            <person name="Murata M."/>
            <person name="Fujimoto N."/>
            <person name="Suprayogi"/>
            <person name="Tsuchikane K."/>
            <person name="Limtong S."/>
            <person name="Fujita N."/>
            <person name="Yamada M."/>
        </authorList>
    </citation>
    <scope>NUCLEOTIDE SEQUENCE [LARGE SCALE GENOMIC DNA]</scope>
    <source>
        <strain evidence="7">DMKU3-1042 / BCC 29191 / NBRC 104275</strain>
    </source>
</reference>
<dbReference type="InterPro" id="IPR003959">
    <property type="entry name" value="ATPase_AAA_core"/>
</dbReference>
<dbReference type="Proteomes" id="UP000065495">
    <property type="component" value="Chromosome 2"/>
</dbReference>
<dbReference type="InterPro" id="IPR015415">
    <property type="entry name" value="Spast_Vps4_C"/>
</dbReference>
<dbReference type="InterPro" id="IPR041569">
    <property type="entry name" value="AAA_lid_3"/>
</dbReference>
<dbReference type="Gene3D" id="1.10.8.60">
    <property type="match status" value="1"/>
</dbReference>